<proteinExistence type="predicted"/>
<evidence type="ECO:0000313" key="3">
    <source>
        <dbReference type="Proteomes" id="UP000656042"/>
    </source>
</evidence>
<accession>A0A8J3C5X9</accession>
<sequence>MRLALVRLALVRLGMGLVRLGLGLPRVRRLRHEVAPSIVCPVAEPNRPGRCRACPYGERCVTPTEEVSSAGVREGGQERGTEATPGARNR</sequence>
<evidence type="ECO:0000256" key="1">
    <source>
        <dbReference type="SAM" id="MobiDB-lite"/>
    </source>
</evidence>
<feature type="region of interest" description="Disordered" evidence="1">
    <location>
        <begin position="64"/>
        <end position="90"/>
    </location>
</feature>
<dbReference type="EMBL" id="BMMX01000043">
    <property type="protein sequence ID" value="GGL13924.1"/>
    <property type="molecule type" value="Genomic_DNA"/>
</dbReference>
<name>A0A8J3C5X9_9ACTN</name>
<gene>
    <name evidence="2" type="ORF">GCM10012284_55840</name>
</gene>
<reference evidence="2" key="2">
    <citation type="submission" date="2020-09" db="EMBL/GenBank/DDBJ databases">
        <authorList>
            <person name="Sun Q."/>
            <person name="Zhou Y."/>
        </authorList>
    </citation>
    <scope>NUCLEOTIDE SEQUENCE</scope>
    <source>
        <strain evidence="2">CGMCC 4.7299</strain>
    </source>
</reference>
<dbReference type="AlphaFoldDB" id="A0A8J3C5X9"/>
<comment type="caution">
    <text evidence="2">The sequence shown here is derived from an EMBL/GenBank/DDBJ whole genome shotgun (WGS) entry which is preliminary data.</text>
</comment>
<reference evidence="2" key="1">
    <citation type="journal article" date="2014" name="Int. J. Syst. Evol. Microbiol.">
        <title>Complete genome sequence of Corynebacterium casei LMG S-19264T (=DSM 44701T), isolated from a smear-ripened cheese.</title>
        <authorList>
            <consortium name="US DOE Joint Genome Institute (JGI-PGF)"/>
            <person name="Walter F."/>
            <person name="Albersmeier A."/>
            <person name="Kalinowski J."/>
            <person name="Ruckert C."/>
        </authorList>
    </citation>
    <scope>NUCLEOTIDE SEQUENCE</scope>
    <source>
        <strain evidence="2">CGMCC 4.7299</strain>
    </source>
</reference>
<dbReference type="Proteomes" id="UP000656042">
    <property type="component" value="Unassembled WGS sequence"/>
</dbReference>
<organism evidence="2 3">
    <name type="scientific">Mangrovihabitans endophyticus</name>
    <dbReference type="NCBI Taxonomy" id="1751298"/>
    <lineage>
        <taxon>Bacteria</taxon>
        <taxon>Bacillati</taxon>
        <taxon>Actinomycetota</taxon>
        <taxon>Actinomycetes</taxon>
        <taxon>Micromonosporales</taxon>
        <taxon>Micromonosporaceae</taxon>
        <taxon>Mangrovihabitans</taxon>
    </lineage>
</organism>
<evidence type="ECO:0000313" key="2">
    <source>
        <dbReference type="EMBL" id="GGL13924.1"/>
    </source>
</evidence>
<protein>
    <submittedName>
        <fullName evidence="2">Uncharacterized protein</fullName>
    </submittedName>
</protein>
<keyword evidence="3" id="KW-1185">Reference proteome</keyword>